<dbReference type="Proteomes" id="UP001501265">
    <property type="component" value="Unassembled WGS sequence"/>
</dbReference>
<proteinExistence type="predicted"/>
<evidence type="ECO:0000313" key="2">
    <source>
        <dbReference type="EMBL" id="GAA4782528.1"/>
    </source>
</evidence>
<feature type="region of interest" description="Disordered" evidence="1">
    <location>
        <begin position="27"/>
        <end position="52"/>
    </location>
</feature>
<name>A0ABP9AKJ9_9ACTN</name>
<protein>
    <submittedName>
        <fullName evidence="2">Uncharacterized protein</fullName>
    </submittedName>
</protein>
<sequence length="52" mass="5298">MAGTRAGSPGAQSADLFRWDDVEQHAAGVRGGRADRRLAPSLPGGHGTNPDG</sequence>
<organism evidence="2 3">
    <name type="scientific">Streptomyces ziwulingensis</name>
    <dbReference type="NCBI Taxonomy" id="1045501"/>
    <lineage>
        <taxon>Bacteria</taxon>
        <taxon>Bacillati</taxon>
        <taxon>Actinomycetota</taxon>
        <taxon>Actinomycetes</taxon>
        <taxon>Kitasatosporales</taxon>
        <taxon>Streptomycetaceae</taxon>
        <taxon>Streptomyces</taxon>
    </lineage>
</organism>
<evidence type="ECO:0000256" key="1">
    <source>
        <dbReference type="SAM" id="MobiDB-lite"/>
    </source>
</evidence>
<reference evidence="3" key="1">
    <citation type="journal article" date="2019" name="Int. J. Syst. Evol. Microbiol.">
        <title>The Global Catalogue of Microorganisms (GCM) 10K type strain sequencing project: providing services to taxonomists for standard genome sequencing and annotation.</title>
        <authorList>
            <consortium name="The Broad Institute Genomics Platform"/>
            <consortium name="The Broad Institute Genome Sequencing Center for Infectious Disease"/>
            <person name="Wu L."/>
            <person name="Ma J."/>
        </authorList>
    </citation>
    <scope>NUCLEOTIDE SEQUENCE [LARGE SCALE GENOMIC DNA]</scope>
    <source>
        <strain evidence="3">JCM 18081</strain>
    </source>
</reference>
<comment type="caution">
    <text evidence="2">The sequence shown here is derived from an EMBL/GenBank/DDBJ whole genome shotgun (WGS) entry which is preliminary data.</text>
</comment>
<evidence type="ECO:0000313" key="3">
    <source>
        <dbReference type="Proteomes" id="UP001501265"/>
    </source>
</evidence>
<dbReference type="RefSeq" id="WP_345616731.1">
    <property type="nucleotide sequence ID" value="NZ_BAABIG010000002.1"/>
</dbReference>
<keyword evidence="3" id="KW-1185">Reference proteome</keyword>
<accession>A0ABP9AKJ9</accession>
<gene>
    <name evidence="2" type="ORF">GCM10023220_01390</name>
</gene>
<dbReference type="EMBL" id="BAABIG010000002">
    <property type="protein sequence ID" value="GAA4782528.1"/>
    <property type="molecule type" value="Genomic_DNA"/>
</dbReference>